<evidence type="ECO:0000313" key="1">
    <source>
        <dbReference type="EMBL" id="PVH20463.1"/>
    </source>
</evidence>
<gene>
    <name evidence="1" type="ORF">CXQ85_002254</name>
</gene>
<dbReference type="VEuPathDB" id="FungiDB:CXQ85_002254"/>
<keyword evidence="2" id="KW-1185">Reference proteome</keyword>
<dbReference type="OrthoDB" id="4081443at2759"/>
<evidence type="ECO:0000313" key="2">
    <source>
        <dbReference type="Proteomes" id="UP000244309"/>
    </source>
</evidence>
<organism evidence="1 2">
    <name type="scientific">Candidozyma haemuli</name>
    <dbReference type="NCBI Taxonomy" id="45357"/>
    <lineage>
        <taxon>Eukaryota</taxon>
        <taxon>Fungi</taxon>
        <taxon>Dikarya</taxon>
        <taxon>Ascomycota</taxon>
        <taxon>Saccharomycotina</taxon>
        <taxon>Pichiomycetes</taxon>
        <taxon>Metschnikowiaceae</taxon>
        <taxon>Candidozyma</taxon>
    </lineage>
</organism>
<reference evidence="1 2" key="1">
    <citation type="submission" date="2017-12" db="EMBL/GenBank/DDBJ databases">
        <title>Genome Sequence of a Multidrug-Resistant Candida haemulonii Isolate from a Patient with Chronic Leg Ulcers in Israel.</title>
        <authorList>
            <person name="Chow N.A."/>
            <person name="Gade L."/>
            <person name="Batra D."/>
            <person name="Rowe L.A."/>
            <person name="Ben-Ami R."/>
            <person name="Loparev V.N."/>
            <person name="Litvintseva A.P."/>
        </authorList>
    </citation>
    <scope>NUCLEOTIDE SEQUENCE [LARGE SCALE GENOMIC DNA]</scope>
    <source>
        <strain evidence="1 2">B11899</strain>
    </source>
</reference>
<dbReference type="STRING" id="45357.A0A2V1AT49"/>
<protein>
    <recommendedName>
        <fullName evidence="3">ATPase expression protein 2, mitochondrial</fullName>
    </recommendedName>
</protein>
<comment type="caution">
    <text evidence="1">The sequence shown here is derived from an EMBL/GenBank/DDBJ whole genome shotgun (WGS) entry which is preliminary data.</text>
</comment>
<dbReference type="AlphaFoldDB" id="A0A2V1AT49"/>
<dbReference type="RefSeq" id="XP_025341403.1">
    <property type="nucleotide sequence ID" value="XM_025485938.1"/>
</dbReference>
<dbReference type="Proteomes" id="UP000244309">
    <property type="component" value="Unassembled WGS sequence"/>
</dbReference>
<dbReference type="EMBL" id="PKFO01000003">
    <property type="protein sequence ID" value="PVH20463.1"/>
    <property type="molecule type" value="Genomic_DNA"/>
</dbReference>
<name>A0A2V1AT49_9ASCO</name>
<dbReference type="GeneID" id="37007585"/>
<proteinExistence type="predicted"/>
<accession>A0A2V1AT49</accession>
<sequence length="639" mass="73732">MFRLIATNTQANLRPALLRKVRGNTSGLKFAPTVTTEPSSEFKNHYAIQISRSNSTKNSVASESSLKIENNLKFDQALKDSAPTTTPVENEVNAGPDEKTQDLLQQFANALENTSDCRRVSQQCSKALQTLQRLYTNDAVKAHLSTDLLSSYAHFLNHYTRATRVHRLSSKSDRDTDHYENKSLNNDIMLKAAVMDILDGILTGKIKSPLNLYGLRDYFKALHQCENYNELVELWEYGVNEQDDASSLYLDQNVLAIVLPVAYNIKRFSYEDISKIYDYNTKGKNISPSLLTSMGKIAILAGDNPRGLDMMEQLMKLYETEAVPKYVSFLSLRDLHLNFIGHCSDTKIAKHFFDKAVEFALPYKVVLKAPHAASMLKNFHEAKEPFKSITHYWLTTVEHYNQDISTLFLRSRYTILNNQLAEIFFNTYPNYSEEGLAELEHLISEYSKIRPVDETLINAFVTRFTWKNKEAFQKLMDTYFTYKVERSPVANRVCLKKMGEIEAFSNEEILEQWNKSLKFLDKERYKYIPIADWASLRDSTITSPYADARTSFYLKVLDTYKNYHQDDRACVRFARWWVPRPQVNVVAELSLNDQFTPDSDIDIKVPKFRFLKENVDYKSISKPIFLSAKGRDYSGKKRQ</sequence>
<evidence type="ECO:0008006" key="3">
    <source>
        <dbReference type="Google" id="ProtNLM"/>
    </source>
</evidence>